<reference evidence="2" key="1">
    <citation type="submission" date="2023-03" db="EMBL/GenBank/DDBJ databases">
        <title>Selenobaculum gbiensis gen. nov. sp. nov., a new bacterium isolated from the gut microbiota of IBD patient.</title>
        <authorList>
            <person name="Yeo S."/>
            <person name="Park H."/>
            <person name="Huh C.S."/>
        </authorList>
    </citation>
    <scope>NUCLEOTIDE SEQUENCE</scope>
    <source>
        <strain evidence="2">ICN-92133</strain>
    </source>
</reference>
<feature type="domain" description="FCP1 barrel-sandwich hybrid" evidence="1">
    <location>
        <begin position="21"/>
        <end position="97"/>
    </location>
</feature>
<organism evidence="2 3">
    <name type="scientific">Selenobaculum gibii</name>
    <dbReference type="NCBI Taxonomy" id="3054208"/>
    <lineage>
        <taxon>Bacteria</taxon>
        <taxon>Bacillati</taxon>
        <taxon>Bacillota</taxon>
        <taxon>Negativicutes</taxon>
        <taxon>Selenomonadales</taxon>
        <taxon>Selenomonadaceae</taxon>
        <taxon>Selenobaculum</taxon>
    </lineage>
</organism>
<gene>
    <name evidence="2" type="ORF">P3F81_01460</name>
</gene>
<dbReference type="InterPro" id="IPR011053">
    <property type="entry name" value="Single_hybrid_motif"/>
</dbReference>
<sequence length="99" mass="10354">MLHKKSILLIIFSLLFVFGVWTVAAGSLVNQQAVLSGEVVSAVAVGEHVVEGSELVRVKTLAGSNTAARSNTSGIVREVLVTPGNKINSGDVVVRIEAQ</sequence>
<dbReference type="EMBL" id="CP120678">
    <property type="protein sequence ID" value="WIW71019.1"/>
    <property type="molecule type" value="Genomic_DNA"/>
</dbReference>
<dbReference type="KEGG" id="sgbi:P3F81_01460"/>
<accession>A0A9Y2AHP6</accession>
<dbReference type="InterPro" id="IPR058785">
    <property type="entry name" value="BSH_FCP1"/>
</dbReference>
<keyword evidence="3" id="KW-1185">Reference proteome</keyword>
<dbReference type="AlphaFoldDB" id="A0A9Y2AHP6"/>
<dbReference type="SUPFAM" id="SSF51230">
    <property type="entry name" value="Single hybrid motif"/>
    <property type="match status" value="1"/>
</dbReference>
<dbReference type="Proteomes" id="UP001243623">
    <property type="component" value="Chromosome"/>
</dbReference>
<dbReference type="RefSeq" id="WP_147667030.1">
    <property type="nucleotide sequence ID" value="NZ_CP120678.1"/>
</dbReference>
<dbReference type="Pfam" id="PF26077">
    <property type="entry name" value="BSH_Fcp1"/>
    <property type="match status" value="1"/>
</dbReference>
<proteinExistence type="predicted"/>
<dbReference type="Gene3D" id="2.40.50.100">
    <property type="match status" value="1"/>
</dbReference>
<name>A0A9Y2AHP6_9FIRM</name>
<evidence type="ECO:0000313" key="2">
    <source>
        <dbReference type="EMBL" id="WIW71019.1"/>
    </source>
</evidence>
<evidence type="ECO:0000313" key="3">
    <source>
        <dbReference type="Proteomes" id="UP001243623"/>
    </source>
</evidence>
<protein>
    <recommendedName>
        <fullName evidence="1">FCP1 barrel-sandwich hybrid domain-containing protein</fullName>
    </recommendedName>
</protein>
<evidence type="ECO:0000259" key="1">
    <source>
        <dbReference type="Pfam" id="PF26077"/>
    </source>
</evidence>